<protein>
    <submittedName>
        <fullName evidence="2">Uncharacterized protein</fullName>
    </submittedName>
</protein>
<evidence type="ECO:0000313" key="2">
    <source>
        <dbReference type="EMBL" id="CAE7897604.1"/>
    </source>
</evidence>
<feature type="region of interest" description="Disordered" evidence="1">
    <location>
        <begin position="1"/>
        <end position="23"/>
    </location>
</feature>
<feature type="compositionally biased region" description="Basic and acidic residues" evidence="1">
    <location>
        <begin position="418"/>
        <end position="427"/>
    </location>
</feature>
<evidence type="ECO:0000313" key="3">
    <source>
        <dbReference type="Proteomes" id="UP000601435"/>
    </source>
</evidence>
<reference evidence="2" key="1">
    <citation type="submission" date="2021-02" db="EMBL/GenBank/DDBJ databases">
        <authorList>
            <person name="Dougan E. K."/>
            <person name="Rhodes N."/>
            <person name="Thang M."/>
            <person name="Chan C."/>
        </authorList>
    </citation>
    <scope>NUCLEOTIDE SEQUENCE</scope>
</reference>
<evidence type="ECO:0000256" key="1">
    <source>
        <dbReference type="SAM" id="MobiDB-lite"/>
    </source>
</evidence>
<sequence length="427" mass="45809">MLGSEGDFGKGCHASQEKDAIPPSSGLLDCGATASAGPEASVQRLIASVIEQDQGATITIDQSRRPYFRYGSGAWGRALYHVTITSKVSGYEKQFGVYALPNPPEFVEPWFRPHMLVPILVGMSHIGPEGAGMIIDFNDGSFLNAADIANKRELPPEEARHLPTNSKGHYILDIATYLTGGQTCKSGHCSVVVKQSVMPVSTESEPYPLPGTDEDLPLKFMYAIEMLGAVVGEGVDLDVSSDFRKNALSSMLQKHLNASSSSTDLSSSRMSGQSRPSPHFDNVVFSDNHGSKEVLTSGVGLRPGSGPGHARPKGLADAVAMLRRTAGAFGSDSKTENFPTIRKALAQLREDIGDVQPEGEMVKVAIDLEYAKNRYHQLIQRFDRKRAVSTMPAAKGSSTSTTVSMAARPSAHPSLKGGYKEKNPSED</sequence>
<feature type="region of interest" description="Disordered" evidence="1">
    <location>
        <begin position="390"/>
        <end position="427"/>
    </location>
</feature>
<accession>A0A813BAM4</accession>
<feature type="compositionally biased region" description="Low complexity" evidence="1">
    <location>
        <begin position="259"/>
        <end position="277"/>
    </location>
</feature>
<feature type="region of interest" description="Disordered" evidence="1">
    <location>
        <begin position="255"/>
        <end position="280"/>
    </location>
</feature>
<name>A0A813BAM4_9DINO</name>
<dbReference type="Proteomes" id="UP000601435">
    <property type="component" value="Unassembled WGS sequence"/>
</dbReference>
<organism evidence="2 3">
    <name type="scientific">Symbiodinium necroappetens</name>
    <dbReference type="NCBI Taxonomy" id="1628268"/>
    <lineage>
        <taxon>Eukaryota</taxon>
        <taxon>Sar</taxon>
        <taxon>Alveolata</taxon>
        <taxon>Dinophyceae</taxon>
        <taxon>Suessiales</taxon>
        <taxon>Symbiodiniaceae</taxon>
        <taxon>Symbiodinium</taxon>
    </lineage>
</organism>
<feature type="compositionally biased region" description="Basic and acidic residues" evidence="1">
    <location>
        <begin position="7"/>
        <end position="20"/>
    </location>
</feature>
<gene>
    <name evidence="2" type="ORF">SNEC2469_LOCUS30109</name>
</gene>
<proteinExistence type="predicted"/>
<keyword evidence="3" id="KW-1185">Reference proteome</keyword>
<dbReference type="AlphaFoldDB" id="A0A813BAM4"/>
<dbReference type="OrthoDB" id="10661763at2759"/>
<comment type="caution">
    <text evidence="2">The sequence shown here is derived from an EMBL/GenBank/DDBJ whole genome shotgun (WGS) entry which is preliminary data.</text>
</comment>
<feature type="non-terminal residue" evidence="2">
    <location>
        <position position="1"/>
    </location>
</feature>
<dbReference type="EMBL" id="CAJNJA010069355">
    <property type="protein sequence ID" value="CAE7897604.1"/>
    <property type="molecule type" value="Genomic_DNA"/>
</dbReference>